<reference evidence="2" key="1">
    <citation type="submission" date="2020-05" db="EMBL/GenBank/DDBJ databases">
        <authorList>
            <person name="Chiriac C."/>
            <person name="Salcher M."/>
            <person name="Ghai R."/>
            <person name="Kavagutti S V."/>
        </authorList>
    </citation>
    <scope>NUCLEOTIDE SEQUENCE</scope>
</reference>
<gene>
    <name evidence="2" type="ORF">UFOPK2579_01720</name>
</gene>
<accession>A0A6J6R3F2</accession>
<dbReference type="InterPro" id="IPR012338">
    <property type="entry name" value="Beta-lactam/transpept-like"/>
</dbReference>
<dbReference type="InterPro" id="IPR045155">
    <property type="entry name" value="Beta-lactam_cat"/>
</dbReference>
<dbReference type="SUPFAM" id="SSF56601">
    <property type="entry name" value="beta-lactamase/transpeptidase-like"/>
    <property type="match status" value="1"/>
</dbReference>
<name>A0A6J6R3F2_9ZZZZ</name>
<dbReference type="Gene3D" id="3.40.710.10">
    <property type="entry name" value="DD-peptidase/beta-lactamase superfamily"/>
    <property type="match status" value="1"/>
</dbReference>
<feature type="domain" description="Beta-lactamase class A catalytic" evidence="1">
    <location>
        <begin position="23"/>
        <end position="268"/>
    </location>
</feature>
<organism evidence="2">
    <name type="scientific">freshwater metagenome</name>
    <dbReference type="NCBI Taxonomy" id="449393"/>
    <lineage>
        <taxon>unclassified sequences</taxon>
        <taxon>metagenomes</taxon>
        <taxon>ecological metagenomes</taxon>
    </lineage>
</organism>
<sequence length="298" mass="31515">MDIDGFAAAARRELDAAGLDATVHARDLASGAEVGLAPDRPVVAASVFKVPVLIELCRQAAAGQVDLTAPLRHPAGDRTLGGIGLSAMLDEVVLSVRDTAYLMMAVSDNHATDVLIDLVGLEAVNAGLERLGLTTTRLLTDCRGLFAEIAEDIGEEVDDDALSRPDAELRARLQATRAFDPARTSATTARESTTLLGAIWADTAGPAEACAEARRILGLQVWPHRLAAGFPDSRIRLSGKTGTVTYVRNEAGVVEYPDGGRYAVGVFVRDPLEELRNPTADRIIGTLGRLAVDALRGE</sequence>
<protein>
    <submittedName>
        <fullName evidence="2">Unannotated protein</fullName>
    </submittedName>
</protein>
<dbReference type="InterPro" id="IPR000871">
    <property type="entry name" value="Beta-lactam_class-A"/>
</dbReference>
<dbReference type="AlphaFoldDB" id="A0A6J6R3F2"/>
<dbReference type="EMBL" id="CAEZXR010000209">
    <property type="protein sequence ID" value="CAB4716483.1"/>
    <property type="molecule type" value="Genomic_DNA"/>
</dbReference>
<dbReference type="PANTHER" id="PTHR35333:SF3">
    <property type="entry name" value="BETA-LACTAMASE-TYPE TRANSPEPTIDASE FOLD CONTAINING PROTEIN"/>
    <property type="match status" value="1"/>
</dbReference>
<dbReference type="GO" id="GO:0030655">
    <property type="term" value="P:beta-lactam antibiotic catabolic process"/>
    <property type="evidence" value="ECO:0007669"/>
    <property type="project" value="InterPro"/>
</dbReference>
<dbReference type="PANTHER" id="PTHR35333">
    <property type="entry name" value="BETA-LACTAMASE"/>
    <property type="match status" value="1"/>
</dbReference>
<dbReference type="GO" id="GO:0046677">
    <property type="term" value="P:response to antibiotic"/>
    <property type="evidence" value="ECO:0007669"/>
    <property type="project" value="InterPro"/>
</dbReference>
<proteinExistence type="predicted"/>
<evidence type="ECO:0000259" key="1">
    <source>
        <dbReference type="Pfam" id="PF13354"/>
    </source>
</evidence>
<dbReference type="Pfam" id="PF13354">
    <property type="entry name" value="Beta-lactamase2"/>
    <property type="match status" value="1"/>
</dbReference>
<evidence type="ECO:0000313" key="2">
    <source>
        <dbReference type="EMBL" id="CAB4716483.1"/>
    </source>
</evidence>
<dbReference type="GO" id="GO:0008800">
    <property type="term" value="F:beta-lactamase activity"/>
    <property type="evidence" value="ECO:0007669"/>
    <property type="project" value="InterPro"/>
</dbReference>